<sequence length="240" mass="26518">MRSRKKITPPVSHKPFIAETFVTPCGIKTKVWRLPESALNGPVMDSALDEDSDESDGYLHRELGCGCNPHEPVLSNSSVPHIKNRIKVSLGYTRRCKLNVLRRRRRRQRLAHKLIKNRAPSVPSSNFIQETFVTPQGVTMKVWRLPPGEMESVLNGPVMDSALNEEDEDESPDESAGILMERLGIGTQRSNPAIGDDAGAVPSMEQKELLFRSIATLLSKNGLSESADVLMQGPHSIGSK</sequence>
<name>A0A398AA94_BRACM</name>
<proteinExistence type="predicted"/>
<evidence type="ECO:0000313" key="2">
    <source>
        <dbReference type="Proteomes" id="UP000264353"/>
    </source>
</evidence>
<protein>
    <submittedName>
        <fullName evidence="1">Uncharacterized protein</fullName>
    </submittedName>
</protein>
<dbReference type="EMBL" id="CM010629">
    <property type="protein sequence ID" value="RID74782.1"/>
    <property type="molecule type" value="Genomic_DNA"/>
</dbReference>
<reference evidence="1 2" key="1">
    <citation type="submission" date="2018-06" db="EMBL/GenBank/DDBJ databases">
        <title>WGS assembly of Brassica rapa FPsc.</title>
        <authorList>
            <person name="Bowman J."/>
            <person name="Kohchi T."/>
            <person name="Yamato K."/>
            <person name="Jenkins J."/>
            <person name="Shu S."/>
            <person name="Ishizaki K."/>
            <person name="Yamaoka S."/>
            <person name="Nishihama R."/>
            <person name="Nakamura Y."/>
            <person name="Berger F."/>
            <person name="Adam C."/>
            <person name="Aki S."/>
            <person name="Althoff F."/>
            <person name="Araki T."/>
            <person name="Arteaga-Vazquez M."/>
            <person name="Balasubrmanian S."/>
            <person name="Bauer D."/>
            <person name="Boehm C."/>
            <person name="Briginshaw L."/>
            <person name="Caballero-Perez J."/>
            <person name="Catarino B."/>
            <person name="Chen F."/>
            <person name="Chiyoda S."/>
            <person name="Chovatia M."/>
            <person name="Davies K."/>
            <person name="Delmans M."/>
            <person name="Demura T."/>
            <person name="Dierschke T."/>
            <person name="Dolan L."/>
            <person name="Dorantes-Acosta A."/>
            <person name="Eklund D."/>
            <person name="Florent S."/>
            <person name="Flores-Sandoval E."/>
            <person name="Fujiyama A."/>
            <person name="Fukuzawa H."/>
            <person name="Galik B."/>
            <person name="Grimanelli D."/>
            <person name="Grimwood J."/>
            <person name="Grossniklaus U."/>
            <person name="Hamada T."/>
            <person name="Haseloff J."/>
            <person name="Hetherington A."/>
            <person name="Higo A."/>
            <person name="Hirakawa Y."/>
            <person name="Hundley H."/>
            <person name="Ikeda Y."/>
            <person name="Inoue K."/>
            <person name="Inoue S."/>
            <person name="Ishida S."/>
            <person name="Jia Q."/>
            <person name="Kakita M."/>
            <person name="Kanazawa T."/>
            <person name="Kawai Y."/>
            <person name="Kawashima T."/>
            <person name="Kennedy M."/>
            <person name="Kinose K."/>
            <person name="Kinoshita T."/>
            <person name="Kohara Y."/>
            <person name="Koide E."/>
            <person name="Komatsu K."/>
            <person name="Kopischke S."/>
            <person name="Kubo M."/>
            <person name="Kyozuka J."/>
            <person name="Lagercrantz U."/>
            <person name="Lin S."/>
            <person name="Lindquist E."/>
            <person name="Lipzen A."/>
            <person name="Lu C."/>
            <person name="Luna E."/>
            <person name="Martienssen R."/>
            <person name="Minamino N."/>
            <person name="Mizutani M."/>
            <person name="Mizutani M."/>
            <person name="Mochizuki N."/>
            <person name="Monte I."/>
            <person name="Mosher R."/>
            <person name="Nagasaki H."/>
            <person name="Nakagami H."/>
            <person name="Naramoto S."/>
            <person name="Nishitani K."/>
            <person name="Ohtani M."/>
            <person name="Okamoto T."/>
            <person name="Okumura M."/>
            <person name="Phillips J."/>
            <person name="Pollak B."/>
            <person name="Reinders A."/>
            <person name="Roevekamp M."/>
            <person name="Sano R."/>
            <person name="Sawa S."/>
            <person name="Schmid M."/>
            <person name="Shirakawa M."/>
            <person name="Solano R."/>
            <person name="Spunde A."/>
            <person name="Suetsugu N."/>
            <person name="Sugano S."/>
            <person name="Sugiyama A."/>
            <person name="Sun R."/>
            <person name="Suzuki Y."/>
            <person name="Takenaka M."/>
            <person name="Takezawa D."/>
            <person name="Tomogane H."/>
            <person name="Tsuzuki M."/>
            <person name="Ueda T."/>
            <person name="Umeda M."/>
            <person name="Ward J."/>
            <person name="Watanabe Y."/>
            <person name="Yazaki K."/>
            <person name="Yokoyama R."/>
            <person name="Yoshitake Y."/>
            <person name="Yotsui I."/>
            <person name="Zachgo S."/>
            <person name="Schmutz J."/>
        </authorList>
    </citation>
    <scope>NUCLEOTIDE SEQUENCE [LARGE SCALE GENOMIC DNA]</scope>
    <source>
        <strain evidence="2">cv. B-3</strain>
    </source>
</reference>
<evidence type="ECO:0000313" key="1">
    <source>
        <dbReference type="EMBL" id="RID74782.1"/>
    </source>
</evidence>
<dbReference type="AlphaFoldDB" id="A0A398AA94"/>
<dbReference type="Proteomes" id="UP000264353">
    <property type="component" value="Chromosome A2"/>
</dbReference>
<gene>
    <name evidence="1" type="ORF">BRARA_B01862</name>
</gene>
<accession>A0A398AA94</accession>
<organism evidence="1 2">
    <name type="scientific">Brassica campestris</name>
    <name type="common">Field mustard</name>
    <dbReference type="NCBI Taxonomy" id="3711"/>
    <lineage>
        <taxon>Eukaryota</taxon>
        <taxon>Viridiplantae</taxon>
        <taxon>Streptophyta</taxon>
        <taxon>Embryophyta</taxon>
        <taxon>Tracheophyta</taxon>
        <taxon>Spermatophyta</taxon>
        <taxon>Magnoliopsida</taxon>
        <taxon>eudicotyledons</taxon>
        <taxon>Gunneridae</taxon>
        <taxon>Pentapetalae</taxon>
        <taxon>rosids</taxon>
        <taxon>malvids</taxon>
        <taxon>Brassicales</taxon>
        <taxon>Brassicaceae</taxon>
        <taxon>Brassiceae</taxon>
        <taxon>Brassica</taxon>
    </lineage>
</organism>